<keyword evidence="2" id="KW-1185">Reference proteome</keyword>
<evidence type="ECO:0000313" key="2">
    <source>
        <dbReference type="Proteomes" id="UP001062846"/>
    </source>
</evidence>
<evidence type="ECO:0000313" key="1">
    <source>
        <dbReference type="EMBL" id="KAI8556261.1"/>
    </source>
</evidence>
<name>A0ACC0NTG3_RHOML</name>
<gene>
    <name evidence="1" type="ORF">RHMOL_Rhmol05G0239200</name>
</gene>
<dbReference type="EMBL" id="CM046392">
    <property type="protein sequence ID" value="KAI8556261.1"/>
    <property type="molecule type" value="Genomic_DNA"/>
</dbReference>
<proteinExistence type="predicted"/>
<sequence>MVVDPGTADTEREFNAGKRSWGFHSFLPLVKLNDPEEGFLVNDTVVLEAGVTIPNSHDSKKETGDNGSGNVEADITGTSPSPQKALLVLEKIHSLQEGTYFKFSMKGTMPLESFAAFIASMSSTKVNEEALQLAANSVEDFEQVGLDLRWLKQRLEQAKGGEKTLRVGHTVEACTSALEVARATVESCTSALETSFDFFSLFELCYDP</sequence>
<accession>A0ACC0NTG3</accession>
<reference evidence="1" key="1">
    <citation type="submission" date="2022-02" db="EMBL/GenBank/DDBJ databases">
        <title>Plant Genome Project.</title>
        <authorList>
            <person name="Zhang R.-G."/>
        </authorList>
    </citation>
    <scope>NUCLEOTIDE SEQUENCE</scope>
    <source>
        <strain evidence="1">AT1</strain>
    </source>
</reference>
<comment type="caution">
    <text evidence="1">The sequence shown here is derived from an EMBL/GenBank/DDBJ whole genome shotgun (WGS) entry which is preliminary data.</text>
</comment>
<dbReference type="Proteomes" id="UP001062846">
    <property type="component" value="Chromosome 5"/>
</dbReference>
<protein>
    <submittedName>
        <fullName evidence="1">Uncharacterized protein</fullName>
    </submittedName>
</protein>
<organism evidence="1 2">
    <name type="scientific">Rhododendron molle</name>
    <name type="common">Chinese azalea</name>
    <name type="synonym">Azalea mollis</name>
    <dbReference type="NCBI Taxonomy" id="49168"/>
    <lineage>
        <taxon>Eukaryota</taxon>
        <taxon>Viridiplantae</taxon>
        <taxon>Streptophyta</taxon>
        <taxon>Embryophyta</taxon>
        <taxon>Tracheophyta</taxon>
        <taxon>Spermatophyta</taxon>
        <taxon>Magnoliopsida</taxon>
        <taxon>eudicotyledons</taxon>
        <taxon>Gunneridae</taxon>
        <taxon>Pentapetalae</taxon>
        <taxon>asterids</taxon>
        <taxon>Ericales</taxon>
        <taxon>Ericaceae</taxon>
        <taxon>Ericoideae</taxon>
        <taxon>Rhodoreae</taxon>
        <taxon>Rhododendron</taxon>
    </lineage>
</organism>